<keyword evidence="5" id="KW-0274">FAD</keyword>
<dbReference type="Pfam" id="PF13561">
    <property type="entry name" value="adh_short_C2"/>
    <property type="match status" value="1"/>
</dbReference>
<dbReference type="Gene3D" id="3.30.70.2740">
    <property type="match status" value="1"/>
</dbReference>
<keyword evidence="9" id="KW-1185">Reference proteome</keyword>
<dbReference type="SUPFAM" id="SSF51735">
    <property type="entry name" value="NAD(P)-binding Rossmann-fold domains"/>
    <property type="match status" value="1"/>
</dbReference>
<sequence length="700" mass="73433">MGRVDGKVALISGGARGMGASHARLLVQEGAKVVIGDILDEEGKALAEEIGDAARYVHLDVTQPDQWEAAVATAVDEFGKLDVLVNNVGIVALGQLKKFDLGKWQKVIDVNLTGTFLGMRAAVEPMTAAGSGSIINVSSIEGLRGAPAVHPYVASKWAVRGLTKSAALELAPLNIRVNSIHPGFIRTPMTANLPDDMVTIPLGRPAESREVSTFVVFLASDDASYATGSEFVMDGAWSHRRAAQAVLALAITTSMLRSLANVVGSSHVLTDPDVLAGRSVDHTGRYRGRASALVRPASADQVAEVLRVCRDAGAHVTVQGGRTSLVAGTVPEHDDVLLSTERICDVADVDTLERRVAVGAGATLAAVQRAATAAGLVFGVDLSARESATVGGMASTNAGGLRTVRYGNMGEQVVGLDVALPDGSVLRRHSLVRSDNTGYDLPALFVGAEGTLGVITALDLRLHPTPSHRLTAVCGFADLEALVDAGRVFRDVGGIAALELIDGRAAALTREHLGVPAPVPGDWLLLVELAADHDQTERLADLLDGVRLCGDPAVGVDVAAQQRLWRVRESLAEVLGVYGPPLKFDVSLPLAAISEFAAAAATLVAAHVPEAIPLLFGHIGEGNLHLNVLRCPVPREPALYQEMMSLIAQCGGNVSPEHGIGSRKRPYLQMSREDTDIAVMRAVKAALDPTGYLNPAVLFD</sequence>
<dbReference type="Pfam" id="PF01565">
    <property type="entry name" value="FAD_binding_4"/>
    <property type="match status" value="1"/>
</dbReference>
<dbReference type="Gene3D" id="3.40.50.720">
    <property type="entry name" value="NAD(P)-binding Rossmann-like Domain"/>
    <property type="match status" value="1"/>
</dbReference>
<dbReference type="EMBL" id="JAOL01000085">
    <property type="protein sequence ID" value="EUA91864.1"/>
    <property type="molecule type" value="Genomic_DNA"/>
</dbReference>
<dbReference type="InterPro" id="IPR004113">
    <property type="entry name" value="FAD-bd_oxidored_4_C"/>
</dbReference>
<dbReference type="Pfam" id="PF02913">
    <property type="entry name" value="FAD-oxidase_C"/>
    <property type="match status" value="1"/>
</dbReference>
<dbReference type="PANTHER" id="PTHR43716:SF1">
    <property type="entry name" value="D-2-HYDROXYGLUTARATE DEHYDROGENASE, MITOCHONDRIAL"/>
    <property type="match status" value="1"/>
</dbReference>
<evidence type="ECO:0000256" key="4">
    <source>
        <dbReference type="ARBA" id="ARBA00022630"/>
    </source>
</evidence>
<dbReference type="InterPro" id="IPR036318">
    <property type="entry name" value="FAD-bd_PCMH-like_sf"/>
</dbReference>
<dbReference type="InterPro" id="IPR016167">
    <property type="entry name" value="FAD-bd_PCMH_sub1"/>
</dbReference>
<dbReference type="PROSITE" id="PS00061">
    <property type="entry name" value="ADH_SHORT"/>
    <property type="match status" value="1"/>
</dbReference>
<dbReference type="InterPro" id="IPR020904">
    <property type="entry name" value="Sc_DH/Rdtase_CS"/>
</dbReference>
<dbReference type="SUPFAM" id="SSF56176">
    <property type="entry name" value="FAD-binding/transporter-associated domain-like"/>
    <property type="match status" value="1"/>
</dbReference>
<evidence type="ECO:0000313" key="8">
    <source>
        <dbReference type="EMBL" id="EUA91864.1"/>
    </source>
</evidence>
<dbReference type="SUPFAM" id="SSF55103">
    <property type="entry name" value="FAD-linked oxidases, C-terminal domain"/>
    <property type="match status" value="1"/>
</dbReference>
<evidence type="ECO:0000256" key="6">
    <source>
        <dbReference type="ARBA" id="ARBA00023002"/>
    </source>
</evidence>
<comment type="cofactor">
    <cofactor evidence="1">
        <name>FAD</name>
        <dbReference type="ChEBI" id="CHEBI:57692"/>
    </cofactor>
</comment>
<dbReference type="Proteomes" id="UP000020681">
    <property type="component" value="Unassembled WGS sequence"/>
</dbReference>
<proteinExistence type="inferred from homology"/>
<evidence type="ECO:0000256" key="2">
    <source>
        <dbReference type="ARBA" id="ARBA00006484"/>
    </source>
</evidence>
<reference evidence="8 9" key="1">
    <citation type="submission" date="2014-01" db="EMBL/GenBank/DDBJ databases">
        <authorList>
            <person name="Dobos K."/>
            <person name="Lenaerts A."/>
            <person name="Ordway D."/>
            <person name="DeGroote M.A."/>
            <person name="Parker T."/>
            <person name="Sizemore C."/>
            <person name="Tallon L.J."/>
            <person name="Sadzewicz L.K."/>
            <person name="Sengamalay N."/>
            <person name="Fraser C.M."/>
            <person name="Hine E."/>
            <person name="Shefchek K.A."/>
            <person name="Das S.P."/>
            <person name="Tettelin H."/>
        </authorList>
    </citation>
    <scope>NUCLEOTIDE SEQUENCE [LARGE SCALE GENOMIC DNA]</scope>
    <source>
        <strain evidence="8 9">Harvey</strain>
    </source>
</reference>
<dbReference type="InterPro" id="IPR051264">
    <property type="entry name" value="FAD-oxidored/transferase_4"/>
</dbReference>
<evidence type="ECO:0000313" key="9">
    <source>
        <dbReference type="Proteomes" id="UP000020681"/>
    </source>
</evidence>
<dbReference type="Gene3D" id="3.30.43.10">
    <property type="entry name" value="Uridine Diphospho-n-acetylenolpyruvylglucosamine Reductase, domain 2"/>
    <property type="match status" value="1"/>
</dbReference>
<dbReference type="InterPro" id="IPR006094">
    <property type="entry name" value="Oxid_FAD_bind_N"/>
</dbReference>
<dbReference type="PRINTS" id="PR00080">
    <property type="entry name" value="SDRFAMILY"/>
</dbReference>
<evidence type="ECO:0000256" key="3">
    <source>
        <dbReference type="ARBA" id="ARBA00008000"/>
    </source>
</evidence>
<keyword evidence="4" id="KW-0285">Flavoprotein</keyword>
<dbReference type="Gene3D" id="3.30.70.2190">
    <property type="match status" value="1"/>
</dbReference>
<dbReference type="Gene3D" id="1.10.45.10">
    <property type="entry name" value="Vanillyl-alcohol Oxidase, Chain A, domain 4"/>
    <property type="match status" value="1"/>
</dbReference>
<dbReference type="EC" id="1.1.1.53" evidence="8"/>
<dbReference type="InterPro" id="IPR016166">
    <property type="entry name" value="FAD-bd_PCMH"/>
</dbReference>
<organism evidence="8 9">
    <name type="scientific">Mycobacterium ulcerans str. Harvey</name>
    <dbReference type="NCBI Taxonomy" id="1299332"/>
    <lineage>
        <taxon>Bacteria</taxon>
        <taxon>Bacillati</taxon>
        <taxon>Actinomycetota</taxon>
        <taxon>Actinomycetes</taxon>
        <taxon>Mycobacteriales</taxon>
        <taxon>Mycobacteriaceae</taxon>
        <taxon>Mycobacterium</taxon>
        <taxon>Mycobacterium ulcerans group</taxon>
    </lineage>
</organism>
<dbReference type="InterPro" id="IPR016171">
    <property type="entry name" value="Vanillyl_alc_oxidase_C-sub2"/>
</dbReference>
<comment type="caution">
    <text evidence="8">The sequence shown here is derived from an EMBL/GenBank/DDBJ whole genome shotgun (WGS) entry which is preliminary data.</text>
</comment>
<keyword evidence="6 8" id="KW-0560">Oxidoreductase</keyword>
<name>A0ABN0R4N4_MYCUL</name>
<dbReference type="InterPro" id="IPR016169">
    <property type="entry name" value="FAD-bd_PCMH_sub2"/>
</dbReference>
<dbReference type="Gene3D" id="3.30.465.10">
    <property type="match status" value="1"/>
</dbReference>
<dbReference type="PROSITE" id="PS51387">
    <property type="entry name" value="FAD_PCMH"/>
    <property type="match status" value="1"/>
</dbReference>
<gene>
    <name evidence="8" type="ORF">I551_1721</name>
</gene>
<dbReference type="GO" id="GO:0047044">
    <property type="term" value="F:androstan-3-alpha,17-beta-diol dehydrogenase (NAD+) activity"/>
    <property type="evidence" value="ECO:0007669"/>
    <property type="project" value="UniProtKB-EC"/>
</dbReference>
<accession>A0ABN0R4N4</accession>
<evidence type="ECO:0000259" key="7">
    <source>
        <dbReference type="PROSITE" id="PS51387"/>
    </source>
</evidence>
<dbReference type="PANTHER" id="PTHR43716">
    <property type="entry name" value="D-2-HYDROXYGLUTARATE DEHYDROGENASE, MITOCHONDRIAL"/>
    <property type="match status" value="1"/>
</dbReference>
<evidence type="ECO:0000256" key="5">
    <source>
        <dbReference type="ARBA" id="ARBA00022827"/>
    </source>
</evidence>
<evidence type="ECO:0000256" key="1">
    <source>
        <dbReference type="ARBA" id="ARBA00001974"/>
    </source>
</evidence>
<dbReference type="NCBIfam" id="NF005559">
    <property type="entry name" value="PRK07231.1"/>
    <property type="match status" value="1"/>
</dbReference>
<feature type="domain" description="FAD-binding PCMH-type" evidence="7">
    <location>
        <begin position="286"/>
        <end position="465"/>
    </location>
</feature>
<protein>
    <submittedName>
        <fullName evidence="8">3-alpha-(Or 20-beta)-hydroxysteroid dehydrogenase domain protein</fullName>
        <ecNumber evidence="8">1.1.1.53</ecNumber>
    </submittedName>
</protein>
<comment type="similarity">
    <text evidence="3">Belongs to the FAD-binding oxidoreductase/transferase type 4 family.</text>
</comment>
<dbReference type="InterPro" id="IPR036291">
    <property type="entry name" value="NAD(P)-bd_dom_sf"/>
</dbReference>
<comment type="similarity">
    <text evidence="2">Belongs to the short-chain dehydrogenases/reductases (SDR) family.</text>
</comment>
<dbReference type="PRINTS" id="PR00081">
    <property type="entry name" value="GDHRDH"/>
</dbReference>
<dbReference type="InterPro" id="IPR016164">
    <property type="entry name" value="FAD-linked_Oxase-like_C"/>
</dbReference>
<dbReference type="InterPro" id="IPR002347">
    <property type="entry name" value="SDR_fam"/>
</dbReference>